<proteinExistence type="predicted"/>
<dbReference type="KEGG" id="sla:SERLADRAFT_402135"/>
<accession>F8PBH3</accession>
<dbReference type="PROSITE" id="PS50088">
    <property type="entry name" value="ANK_REPEAT"/>
    <property type="match status" value="1"/>
</dbReference>
<dbReference type="Proteomes" id="UP000008064">
    <property type="component" value="Unassembled WGS sequence"/>
</dbReference>
<dbReference type="PANTHER" id="PTHR24178">
    <property type="entry name" value="MOLTING PROTEIN MLT-4"/>
    <property type="match status" value="1"/>
</dbReference>
<dbReference type="PROSITE" id="PS50297">
    <property type="entry name" value="ANK_REP_REGION"/>
    <property type="match status" value="1"/>
</dbReference>
<dbReference type="Gene3D" id="1.25.40.20">
    <property type="entry name" value="Ankyrin repeat-containing domain"/>
    <property type="match status" value="1"/>
</dbReference>
<evidence type="ECO:0000256" key="3">
    <source>
        <dbReference type="PROSITE-ProRule" id="PRU00023"/>
    </source>
</evidence>
<dbReference type="GeneID" id="18812146"/>
<dbReference type="SMART" id="SM00248">
    <property type="entry name" value="ANK"/>
    <property type="match status" value="1"/>
</dbReference>
<sequence>MNLQDNDGNSPLHYAARSGHENVVSLLLSHCEIAPKLKNTKEQSPLCCAILGADQEQEPSNSVSASSQEAIVGLFLARDDIRVDLEGDNGITLIMLARSIEAVAVVELLQKCVTSSEFDSVDGVENCTRRINSAPL</sequence>
<dbReference type="OrthoDB" id="341259at2759"/>
<dbReference type="HOGENOM" id="CLU_1880473_0_0_1"/>
<feature type="non-terminal residue" evidence="4">
    <location>
        <position position="136"/>
    </location>
</feature>
<dbReference type="InterPro" id="IPR002110">
    <property type="entry name" value="Ankyrin_rpt"/>
</dbReference>
<evidence type="ECO:0000256" key="1">
    <source>
        <dbReference type="ARBA" id="ARBA00022737"/>
    </source>
</evidence>
<organism>
    <name type="scientific">Serpula lacrymans var. lacrymans (strain S7.9)</name>
    <name type="common">Dry rot fungus</name>
    <dbReference type="NCBI Taxonomy" id="578457"/>
    <lineage>
        <taxon>Eukaryota</taxon>
        <taxon>Fungi</taxon>
        <taxon>Dikarya</taxon>
        <taxon>Basidiomycota</taxon>
        <taxon>Agaricomycotina</taxon>
        <taxon>Agaricomycetes</taxon>
        <taxon>Agaricomycetidae</taxon>
        <taxon>Boletales</taxon>
        <taxon>Coniophorineae</taxon>
        <taxon>Serpulaceae</taxon>
        <taxon>Serpula</taxon>
    </lineage>
</organism>
<dbReference type="RefSeq" id="XP_007323744.1">
    <property type="nucleotide sequence ID" value="XM_007323682.1"/>
</dbReference>
<evidence type="ECO:0000256" key="2">
    <source>
        <dbReference type="ARBA" id="ARBA00023043"/>
    </source>
</evidence>
<dbReference type="AlphaFoldDB" id="F8PBH3"/>
<dbReference type="InterPro" id="IPR036770">
    <property type="entry name" value="Ankyrin_rpt-contain_sf"/>
</dbReference>
<feature type="repeat" description="ANK" evidence="3">
    <location>
        <begin position="7"/>
        <end position="30"/>
    </location>
</feature>
<evidence type="ECO:0000313" key="4">
    <source>
        <dbReference type="EMBL" id="EGO19611.1"/>
    </source>
</evidence>
<dbReference type="SUPFAM" id="SSF48403">
    <property type="entry name" value="Ankyrin repeat"/>
    <property type="match status" value="1"/>
</dbReference>
<dbReference type="EMBL" id="GL945443">
    <property type="protein sequence ID" value="EGO19611.1"/>
    <property type="molecule type" value="Genomic_DNA"/>
</dbReference>
<keyword evidence="2 3" id="KW-0040">ANK repeat</keyword>
<dbReference type="Pfam" id="PF12796">
    <property type="entry name" value="Ank_2"/>
    <property type="match status" value="1"/>
</dbReference>
<name>F8PBH3_SERL9</name>
<protein>
    <submittedName>
        <fullName evidence="4">Uncharacterized protein</fullName>
    </submittedName>
</protein>
<reference evidence="4" key="1">
    <citation type="submission" date="2011-04" db="EMBL/GenBank/DDBJ databases">
        <title>Evolution of plant cell wall degrading machinery underlies the functional diversity of forest fungi.</title>
        <authorList>
            <consortium name="US DOE Joint Genome Institute (JGI-PGF)"/>
            <person name="Eastwood D.C."/>
            <person name="Floudas D."/>
            <person name="Binder M."/>
            <person name="Majcherczyk A."/>
            <person name="Schneider P."/>
            <person name="Aerts A."/>
            <person name="Asiegbu F.O."/>
            <person name="Baker S.E."/>
            <person name="Barry K."/>
            <person name="Bendiksby M."/>
            <person name="Blumentritt M."/>
            <person name="Coutinho P.M."/>
            <person name="Cullen D."/>
            <person name="Cullen D."/>
            <person name="Gathman A."/>
            <person name="Goodell B."/>
            <person name="Henrissat B."/>
            <person name="Ihrmark K."/>
            <person name="Kauserud H."/>
            <person name="Kohler A."/>
            <person name="LaButti K."/>
            <person name="Lapidus A."/>
            <person name="Lavin J.L."/>
            <person name="Lee Y.-H."/>
            <person name="Lindquist E."/>
            <person name="Lilly W."/>
            <person name="Lucas S."/>
            <person name="Morin E."/>
            <person name="Murat C."/>
            <person name="Oguiza J.A."/>
            <person name="Park J."/>
            <person name="Pisabarro A.G."/>
            <person name="Riley R."/>
            <person name="Rosling A."/>
            <person name="Salamov A."/>
            <person name="Schmidt O."/>
            <person name="Schmutz J."/>
            <person name="Skrede I."/>
            <person name="Stenlid J."/>
            <person name="Wiebenga A."/>
            <person name="Xie X."/>
            <person name="Kues U."/>
            <person name="Hibbett D.S."/>
            <person name="Hoffmeister D."/>
            <person name="Hogberg N."/>
            <person name="Martin F."/>
            <person name="Grigoriev I.V."/>
            <person name="Watkinson S.C."/>
        </authorList>
    </citation>
    <scope>NUCLEOTIDE SEQUENCE</scope>
    <source>
        <strain evidence="4">S7.9</strain>
    </source>
</reference>
<gene>
    <name evidence="4" type="ORF">SERLADRAFT_402135</name>
</gene>
<keyword evidence="1" id="KW-0677">Repeat</keyword>